<evidence type="ECO:0008006" key="4">
    <source>
        <dbReference type="Google" id="ProtNLM"/>
    </source>
</evidence>
<evidence type="ECO:0000313" key="2">
    <source>
        <dbReference type="EMBL" id="KSU18682.1"/>
    </source>
</evidence>
<name>A0A0V8DZI3_LACLL</name>
<evidence type="ECO:0000313" key="3">
    <source>
        <dbReference type="Proteomes" id="UP000053719"/>
    </source>
</evidence>
<gene>
    <name evidence="2" type="ORF">M20_2119</name>
</gene>
<dbReference type="EMBL" id="LKLU01000124">
    <property type="protein sequence ID" value="KSU18682.1"/>
    <property type="molecule type" value="Genomic_DNA"/>
</dbReference>
<dbReference type="PATRIC" id="fig|1360.101.peg.1027"/>
<protein>
    <recommendedName>
        <fullName evidence="4">DNA repair protein</fullName>
    </recommendedName>
</protein>
<proteinExistence type="predicted"/>
<sequence length="179" mass="21319">MSQNKEAENLDDIFLIKDKNKPKTNKERSSEEKARETKQIVDNLKKMQGPGKRLNEEQKNEVHYERNGFVRFESITKQNPRKIKRGKSYQVFMENIDIYLDTNEVRLEIKKLLQDTKDYLLQGIFDVLDANRYLRGNIYFLVHQGSQLNDYERKFLKSFKNIITIISICVISCLIFKYI</sequence>
<comment type="caution">
    <text evidence="2">The sequence shown here is derived from an EMBL/GenBank/DDBJ whole genome shotgun (WGS) entry which is preliminary data.</text>
</comment>
<dbReference type="RefSeq" id="WP_058203914.1">
    <property type="nucleotide sequence ID" value="NZ_LKLF01000007.1"/>
</dbReference>
<reference evidence="3" key="1">
    <citation type="submission" date="2015-10" db="EMBL/GenBank/DDBJ databases">
        <title>Draft Genome Sequences of 11 Lactococcus lactis subspecies cremoris strains.</title>
        <authorList>
            <person name="Wels M."/>
            <person name="Backus L."/>
            <person name="Boekhorst J."/>
            <person name="Dijkstra A."/>
            <person name="Beerthuizen M."/>
            <person name="Kelly W."/>
            <person name="Siezen R."/>
            <person name="Bachmann H."/>
            <person name="Van Hijum S."/>
        </authorList>
    </citation>
    <scope>NUCLEOTIDE SEQUENCE [LARGE SCALE GENOMIC DNA]</scope>
    <source>
        <strain evidence="3">M20</strain>
    </source>
</reference>
<feature type="compositionally biased region" description="Basic and acidic residues" evidence="1">
    <location>
        <begin position="1"/>
        <end position="45"/>
    </location>
</feature>
<evidence type="ECO:0000256" key="1">
    <source>
        <dbReference type="SAM" id="MobiDB-lite"/>
    </source>
</evidence>
<dbReference type="Proteomes" id="UP000053719">
    <property type="component" value="Unassembled WGS sequence"/>
</dbReference>
<accession>A0A0V8DZI3</accession>
<dbReference type="AlphaFoldDB" id="A0A0V8DZI3"/>
<organism evidence="2 3">
    <name type="scientific">Lactococcus lactis subsp. lactis</name>
    <name type="common">Streptococcus lactis</name>
    <dbReference type="NCBI Taxonomy" id="1360"/>
    <lineage>
        <taxon>Bacteria</taxon>
        <taxon>Bacillati</taxon>
        <taxon>Bacillota</taxon>
        <taxon>Bacilli</taxon>
        <taxon>Lactobacillales</taxon>
        <taxon>Streptococcaceae</taxon>
        <taxon>Lactococcus</taxon>
    </lineage>
</organism>
<feature type="region of interest" description="Disordered" evidence="1">
    <location>
        <begin position="1"/>
        <end position="58"/>
    </location>
</feature>